<dbReference type="NCBIfam" id="NF033594">
    <property type="entry name" value="transpos_ISNCY_2"/>
    <property type="match status" value="1"/>
</dbReference>
<organism evidence="3 4">
    <name type="scientific">Paracoccus hibiscisoli</name>
    <dbReference type="NCBI Taxonomy" id="2023261"/>
    <lineage>
        <taxon>Bacteria</taxon>
        <taxon>Pseudomonadati</taxon>
        <taxon>Pseudomonadota</taxon>
        <taxon>Alphaproteobacteria</taxon>
        <taxon>Rhodobacterales</taxon>
        <taxon>Paracoccaceae</taxon>
        <taxon>Paracoccus</taxon>
    </lineage>
</organism>
<feature type="domain" description="Integrase catalytic" evidence="2">
    <location>
        <begin position="128"/>
        <end position="313"/>
    </location>
</feature>
<accession>A0A4U0QJR6</accession>
<dbReference type="InterPro" id="IPR012337">
    <property type="entry name" value="RNaseH-like_sf"/>
</dbReference>
<dbReference type="RefSeq" id="WP_136857809.1">
    <property type="nucleotide sequence ID" value="NZ_SUNH01000026.1"/>
</dbReference>
<gene>
    <name evidence="3" type="ORF">FA740_15855</name>
</gene>
<dbReference type="Gene3D" id="3.30.420.10">
    <property type="entry name" value="Ribonuclease H-like superfamily/Ribonuclease H"/>
    <property type="match status" value="1"/>
</dbReference>
<evidence type="ECO:0000313" key="4">
    <source>
        <dbReference type="Proteomes" id="UP000306223"/>
    </source>
</evidence>
<dbReference type="Pfam" id="PF13551">
    <property type="entry name" value="HTH_29"/>
    <property type="match status" value="1"/>
</dbReference>
<dbReference type="SUPFAM" id="SSF46689">
    <property type="entry name" value="Homeodomain-like"/>
    <property type="match status" value="1"/>
</dbReference>
<protein>
    <submittedName>
        <fullName evidence="3">ISNCY family transposase</fullName>
    </submittedName>
</protein>
<dbReference type="PROSITE" id="PS50994">
    <property type="entry name" value="INTEGRASE"/>
    <property type="match status" value="1"/>
</dbReference>
<feature type="region of interest" description="Disordered" evidence="1">
    <location>
        <begin position="408"/>
        <end position="459"/>
    </location>
</feature>
<sequence>MGLVLMSERELQKIEVLAQVLDGSLRTATAARVLDLSQRQVQRLLHKVRDEGAVAVRHKLRGRPSNNRISALKRDYILSLIRSDYPDFGPTLAAEKLACGHGIRVSSESLRTWMMAAGLWQNRTHRRRVHQPCLRREALGELIQIDGSEHRWFEDRGPACTLLVFIDDATGALMHLRFVRSESTESYFAALADYLKEHGLPVAFYSDKHSVFRVNKKEARSGHGMTQFGRALNELNIEILCANSSQAKGRVERANRTLQDRLVKELRLSGISDMKAGNAFLPGFIDRHNLRFAHPPARPGNLHRPVNLPASRLADILCVRDQRQVGASLVVHYERRKFILDDSEHARSAIGRYVETYSYADRPFEIRWKGVLLPYRIFDPSQQRVTHTAITENKHLGDMLAYIKAQQEANPPQIGPVGKQRTRYTPSGKPPRGRKSWLDKRAERRASEDQAAALPPPAE</sequence>
<dbReference type="EMBL" id="SUNH01000026">
    <property type="protein sequence ID" value="TJZ81971.1"/>
    <property type="molecule type" value="Genomic_DNA"/>
</dbReference>
<reference evidence="3 4" key="1">
    <citation type="submission" date="2019-04" db="EMBL/GenBank/DDBJ databases">
        <authorList>
            <person name="Li J."/>
        </authorList>
    </citation>
    <scope>NUCLEOTIDE SEQUENCE [LARGE SCALE GENOMIC DNA]</scope>
    <source>
        <strain evidence="3 4">CCTCC AB2016182</strain>
    </source>
</reference>
<dbReference type="InterPro" id="IPR001584">
    <property type="entry name" value="Integrase_cat-core"/>
</dbReference>
<dbReference type="PANTHER" id="PTHR35004:SF7">
    <property type="entry name" value="INTEGRASE PROTEIN"/>
    <property type="match status" value="1"/>
</dbReference>
<evidence type="ECO:0000259" key="2">
    <source>
        <dbReference type="PROSITE" id="PS50994"/>
    </source>
</evidence>
<comment type="caution">
    <text evidence="3">The sequence shown here is derived from an EMBL/GenBank/DDBJ whole genome shotgun (WGS) entry which is preliminary data.</text>
</comment>
<dbReference type="GO" id="GO:0003676">
    <property type="term" value="F:nucleic acid binding"/>
    <property type="evidence" value="ECO:0007669"/>
    <property type="project" value="InterPro"/>
</dbReference>
<dbReference type="InterPro" id="IPR036397">
    <property type="entry name" value="RNaseH_sf"/>
</dbReference>
<name>A0A4U0QJR6_9RHOB</name>
<proteinExistence type="predicted"/>
<evidence type="ECO:0000256" key="1">
    <source>
        <dbReference type="SAM" id="MobiDB-lite"/>
    </source>
</evidence>
<dbReference type="Proteomes" id="UP000306223">
    <property type="component" value="Unassembled WGS sequence"/>
</dbReference>
<dbReference type="InterPro" id="IPR047797">
    <property type="entry name" value="ISNCY_transpos"/>
</dbReference>
<dbReference type="AlphaFoldDB" id="A0A4U0QJR6"/>
<evidence type="ECO:0000313" key="3">
    <source>
        <dbReference type="EMBL" id="TJZ81971.1"/>
    </source>
</evidence>
<dbReference type="PANTHER" id="PTHR35004">
    <property type="entry name" value="TRANSPOSASE RV3428C-RELATED"/>
    <property type="match status" value="1"/>
</dbReference>
<feature type="compositionally biased region" description="Basic and acidic residues" evidence="1">
    <location>
        <begin position="436"/>
        <end position="448"/>
    </location>
</feature>
<keyword evidence="4" id="KW-1185">Reference proteome</keyword>
<dbReference type="GO" id="GO:0015074">
    <property type="term" value="P:DNA integration"/>
    <property type="evidence" value="ECO:0007669"/>
    <property type="project" value="InterPro"/>
</dbReference>
<dbReference type="SUPFAM" id="SSF53098">
    <property type="entry name" value="Ribonuclease H-like"/>
    <property type="match status" value="1"/>
</dbReference>
<dbReference type="InterPro" id="IPR009057">
    <property type="entry name" value="Homeodomain-like_sf"/>
</dbReference>
<dbReference type="OrthoDB" id="7319221at2"/>